<evidence type="ECO:0000259" key="7">
    <source>
        <dbReference type="Pfam" id="PF01210"/>
    </source>
</evidence>
<dbReference type="InterPro" id="IPR013328">
    <property type="entry name" value="6PGD_dom2"/>
</dbReference>
<dbReference type="PANTHER" id="PTHR11728:SF8">
    <property type="entry name" value="GLYCEROL-3-PHOSPHATE DEHYDROGENASE [NAD(+)]-RELATED"/>
    <property type="match status" value="1"/>
</dbReference>
<keyword evidence="2 5" id="KW-0560">Oxidoreductase</keyword>
<comment type="caution">
    <text evidence="9">The sequence shown here is derived from an EMBL/GenBank/DDBJ whole genome shotgun (WGS) entry which is preliminary data.</text>
</comment>
<evidence type="ECO:0000313" key="9">
    <source>
        <dbReference type="EMBL" id="GKT36421.1"/>
    </source>
</evidence>
<name>A0ABQ5KWM4_9EUKA</name>
<dbReference type="NCBIfam" id="TIGR03376">
    <property type="entry name" value="glycerol3P_DH"/>
    <property type="match status" value="1"/>
</dbReference>
<evidence type="ECO:0000256" key="5">
    <source>
        <dbReference type="RuleBase" id="RU000437"/>
    </source>
</evidence>
<sequence length="362" mass="39812">MTKHKIALIGSGNWASATGKIMGENILGSPKLQAIFEIGIQMWTYEEMIDGRKITEIINTKHQNVKYLPGIDLPHNLIANPDLVDCTKNATILVFCLPHQFLPRTLSTMKPHVNPKAIGISLIKGMMFEETKLLPITTFITRTIGIPMAVLSGANVADEIAKGQLCETTIGAVDETHVKLFKDLFHTDAFRVSVVKCPPPSIEIYGACKNVVALGAGFVDAFDFGNNTKSAIIRNGAIEILKLIKLLTGCKDDTIALESCGIADLITTCFGGRNRKCAEKWARSRMVGIDLSKDEEAPIDIGMSWEEVEEELLGGQKLQGNLTAEEIYVIIKREHLEKEFPLLTMICRISEGSEPVTSILKF</sequence>
<keyword evidence="10" id="KW-1185">Reference proteome</keyword>
<dbReference type="InterPro" id="IPR006168">
    <property type="entry name" value="G3P_DH_NAD-dep"/>
</dbReference>
<evidence type="ECO:0000256" key="4">
    <source>
        <dbReference type="ARBA" id="ARBA00048683"/>
    </source>
</evidence>
<dbReference type="PRINTS" id="PR00077">
    <property type="entry name" value="GPDHDRGNASE"/>
</dbReference>
<dbReference type="EC" id="1.1.1.8" evidence="6"/>
<dbReference type="PROSITE" id="PS00957">
    <property type="entry name" value="NAD_G3PDH"/>
    <property type="match status" value="1"/>
</dbReference>
<evidence type="ECO:0000256" key="1">
    <source>
        <dbReference type="ARBA" id="ARBA00011009"/>
    </source>
</evidence>
<dbReference type="PANTHER" id="PTHR11728">
    <property type="entry name" value="GLYCEROL-3-PHOSPHATE DEHYDROGENASE"/>
    <property type="match status" value="1"/>
</dbReference>
<evidence type="ECO:0000256" key="6">
    <source>
        <dbReference type="RuleBase" id="RU361243"/>
    </source>
</evidence>
<dbReference type="SUPFAM" id="SSF48179">
    <property type="entry name" value="6-phosphogluconate dehydrogenase C-terminal domain-like"/>
    <property type="match status" value="1"/>
</dbReference>
<dbReference type="PIRSF" id="PIRSF000114">
    <property type="entry name" value="Glycerol-3-P_dh"/>
    <property type="match status" value="1"/>
</dbReference>
<organism evidence="9 10">
    <name type="scientific">Aduncisulcus paluster</name>
    <dbReference type="NCBI Taxonomy" id="2918883"/>
    <lineage>
        <taxon>Eukaryota</taxon>
        <taxon>Metamonada</taxon>
        <taxon>Carpediemonas-like organisms</taxon>
        <taxon>Aduncisulcus</taxon>
    </lineage>
</organism>
<dbReference type="Pfam" id="PF01210">
    <property type="entry name" value="NAD_Gly3P_dh_N"/>
    <property type="match status" value="1"/>
</dbReference>
<comment type="catalytic activity">
    <reaction evidence="4 6">
        <text>sn-glycerol 3-phosphate + NAD(+) = dihydroxyacetone phosphate + NADH + H(+)</text>
        <dbReference type="Rhea" id="RHEA:11092"/>
        <dbReference type="ChEBI" id="CHEBI:15378"/>
        <dbReference type="ChEBI" id="CHEBI:57540"/>
        <dbReference type="ChEBI" id="CHEBI:57597"/>
        <dbReference type="ChEBI" id="CHEBI:57642"/>
        <dbReference type="ChEBI" id="CHEBI:57945"/>
        <dbReference type="EC" id="1.1.1.8"/>
    </reaction>
</comment>
<dbReference type="EMBL" id="BQXS01011222">
    <property type="protein sequence ID" value="GKT36421.1"/>
    <property type="molecule type" value="Genomic_DNA"/>
</dbReference>
<evidence type="ECO:0000256" key="3">
    <source>
        <dbReference type="ARBA" id="ARBA00023027"/>
    </source>
</evidence>
<protein>
    <recommendedName>
        <fullName evidence="6">Glycerol-3-phosphate dehydrogenase [NAD(+)]</fullName>
        <ecNumber evidence="6">1.1.1.8</ecNumber>
    </recommendedName>
</protein>
<dbReference type="InterPro" id="IPR017751">
    <property type="entry name" value="G3P_DH_NAD-dep_euk"/>
</dbReference>
<feature type="domain" description="Glycerol-3-phosphate dehydrogenase NAD-dependent C-terminal" evidence="8">
    <location>
        <begin position="201"/>
        <end position="360"/>
    </location>
</feature>
<gene>
    <name evidence="9" type="ORF">ADUPG1_009390</name>
</gene>
<evidence type="ECO:0000259" key="8">
    <source>
        <dbReference type="Pfam" id="PF07479"/>
    </source>
</evidence>
<dbReference type="InterPro" id="IPR006109">
    <property type="entry name" value="G3P_DH_NAD-dep_C"/>
</dbReference>
<dbReference type="Pfam" id="PF07479">
    <property type="entry name" value="NAD_Gly3P_dh_C"/>
    <property type="match status" value="1"/>
</dbReference>
<dbReference type="Gene3D" id="1.10.1040.10">
    <property type="entry name" value="N-(1-d-carboxylethyl)-l-norvaline Dehydrogenase, domain 2"/>
    <property type="match status" value="1"/>
</dbReference>
<keyword evidence="3 5" id="KW-0520">NAD</keyword>
<accession>A0ABQ5KWM4</accession>
<comment type="similarity">
    <text evidence="1 5">Belongs to the NAD-dependent glycerol-3-phosphate dehydrogenase family.</text>
</comment>
<evidence type="ECO:0000313" key="10">
    <source>
        <dbReference type="Proteomes" id="UP001057375"/>
    </source>
</evidence>
<dbReference type="Proteomes" id="UP001057375">
    <property type="component" value="Unassembled WGS sequence"/>
</dbReference>
<evidence type="ECO:0000256" key="2">
    <source>
        <dbReference type="ARBA" id="ARBA00023002"/>
    </source>
</evidence>
<reference evidence="9" key="1">
    <citation type="submission" date="2022-03" db="EMBL/GenBank/DDBJ databases">
        <title>Draft genome sequence of Aduncisulcus paluster, a free-living microaerophilic Fornicata.</title>
        <authorList>
            <person name="Yuyama I."/>
            <person name="Kume K."/>
            <person name="Tamura T."/>
            <person name="Inagaki Y."/>
            <person name="Hashimoto T."/>
        </authorList>
    </citation>
    <scope>NUCLEOTIDE SEQUENCE</scope>
    <source>
        <strain evidence="9">NY0171</strain>
    </source>
</reference>
<dbReference type="SUPFAM" id="SSF51735">
    <property type="entry name" value="NAD(P)-binding Rossmann-fold domains"/>
    <property type="match status" value="1"/>
</dbReference>
<dbReference type="InterPro" id="IPR036291">
    <property type="entry name" value="NAD(P)-bd_dom_sf"/>
</dbReference>
<dbReference type="InterPro" id="IPR008927">
    <property type="entry name" value="6-PGluconate_DH-like_C_sf"/>
</dbReference>
<proteinExistence type="inferred from homology"/>
<dbReference type="Gene3D" id="3.40.50.720">
    <property type="entry name" value="NAD(P)-binding Rossmann-like Domain"/>
    <property type="match status" value="1"/>
</dbReference>
<feature type="domain" description="Glycerol-3-phosphate dehydrogenase NAD-dependent N-terminal" evidence="7">
    <location>
        <begin position="5"/>
        <end position="176"/>
    </location>
</feature>
<dbReference type="InterPro" id="IPR011128">
    <property type="entry name" value="G3P_DH_NAD-dep_N"/>
</dbReference>